<dbReference type="RefSeq" id="WP_191809439.1">
    <property type="nucleotide sequence ID" value="NZ_JACSPV010000001.1"/>
</dbReference>
<protein>
    <submittedName>
        <fullName evidence="4">GNAT family N-acetyltransferase</fullName>
    </submittedName>
</protein>
<dbReference type="InterPro" id="IPR000182">
    <property type="entry name" value="GNAT_dom"/>
</dbReference>
<evidence type="ECO:0000256" key="1">
    <source>
        <dbReference type="ARBA" id="ARBA00022679"/>
    </source>
</evidence>
<keyword evidence="2" id="KW-0012">Acyltransferase</keyword>
<keyword evidence="1" id="KW-0808">Transferase</keyword>
<feature type="domain" description="N-acetyltransferase" evidence="3">
    <location>
        <begin position="2"/>
        <end position="160"/>
    </location>
</feature>
<sequence length="295" mass="33984">MLKIKKLSDIPIRDACDVWNQGFVDYYVNMQMTVSQFTFRLGWDELSPDFSFIAYYNGLPAGIILNGINELNERRLAWNGGTAVSISFRGKGIAKKLMKSTVALYRQENVDTASLEAFTVNEHAIRLYESFGYQTSDELVFLKNTKSEEENSVSMSAMPGYSIHHGLAHEIRELSFYQHDAPWKTQCNFIRNGESIVMKDKNEKAVAYALFQKKNGNIILYQCAADERRPNKPDLLQYLIDYLLQAESRIISTYNLPEKNQLLINILEKAGFKQEFTEHKVPLKQVWMKKEMTSC</sequence>
<organism evidence="4 5">
    <name type="scientific">Bacillus norwichensis</name>
    <dbReference type="NCBI Taxonomy" id="2762217"/>
    <lineage>
        <taxon>Bacteria</taxon>
        <taxon>Bacillati</taxon>
        <taxon>Bacillota</taxon>
        <taxon>Bacilli</taxon>
        <taxon>Bacillales</taxon>
        <taxon>Bacillaceae</taxon>
        <taxon>Bacillus</taxon>
    </lineage>
</organism>
<dbReference type="InterPro" id="IPR050680">
    <property type="entry name" value="YpeA/RimI_acetyltransf"/>
</dbReference>
<dbReference type="Proteomes" id="UP000648182">
    <property type="component" value="Unassembled WGS sequence"/>
</dbReference>
<comment type="caution">
    <text evidence="4">The sequence shown here is derived from an EMBL/GenBank/DDBJ whole genome shotgun (WGS) entry which is preliminary data.</text>
</comment>
<dbReference type="PROSITE" id="PS51186">
    <property type="entry name" value="GNAT"/>
    <property type="match status" value="1"/>
</dbReference>
<evidence type="ECO:0000256" key="2">
    <source>
        <dbReference type="ARBA" id="ARBA00023315"/>
    </source>
</evidence>
<keyword evidence="5" id="KW-1185">Reference proteome</keyword>
<evidence type="ECO:0000313" key="5">
    <source>
        <dbReference type="Proteomes" id="UP000648182"/>
    </source>
</evidence>
<dbReference type="Gene3D" id="3.40.630.30">
    <property type="match status" value="1"/>
</dbReference>
<dbReference type="SUPFAM" id="SSF55729">
    <property type="entry name" value="Acyl-CoA N-acyltransferases (Nat)"/>
    <property type="match status" value="1"/>
</dbReference>
<dbReference type="Pfam" id="PF00583">
    <property type="entry name" value="Acetyltransf_1"/>
    <property type="match status" value="1"/>
</dbReference>
<dbReference type="EMBL" id="JACSPV010000001">
    <property type="protein sequence ID" value="MBD8003711.1"/>
    <property type="molecule type" value="Genomic_DNA"/>
</dbReference>
<proteinExistence type="predicted"/>
<evidence type="ECO:0000313" key="4">
    <source>
        <dbReference type="EMBL" id="MBD8003711.1"/>
    </source>
</evidence>
<dbReference type="CDD" id="cd04301">
    <property type="entry name" value="NAT_SF"/>
    <property type="match status" value="1"/>
</dbReference>
<accession>A0ABR8VH34</accession>
<dbReference type="InterPro" id="IPR016181">
    <property type="entry name" value="Acyl_CoA_acyltransferase"/>
</dbReference>
<dbReference type="PANTHER" id="PTHR43420">
    <property type="entry name" value="ACETYLTRANSFERASE"/>
    <property type="match status" value="1"/>
</dbReference>
<gene>
    <name evidence="4" type="ORF">H9631_01325</name>
</gene>
<evidence type="ECO:0000259" key="3">
    <source>
        <dbReference type="PROSITE" id="PS51186"/>
    </source>
</evidence>
<name>A0ABR8VH34_9BACI</name>
<reference evidence="4 5" key="1">
    <citation type="submission" date="2020-08" db="EMBL/GenBank/DDBJ databases">
        <title>A Genomic Blueprint of the Chicken Gut Microbiome.</title>
        <authorList>
            <person name="Gilroy R."/>
            <person name="Ravi A."/>
            <person name="Getino M."/>
            <person name="Pursley I."/>
            <person name="Horton D.L."/>
            <person name="Alikhan N.-F."/>
            <person name="Baker D."/>
            <person name="Gharbi K."/>
            <person name="Hall N."/>
            <person name="Watson M."/>
            <person name="Adriaenssens E.M."/>
            <person name="Foster-Nyarko E."/>
            <person name="Jarju S."/>
            <person name="Secka A."/>
            <person name="Antonio M."/>
            <person name="Oren A."/>
            <person name="Chaudhuri R."/>
            <person name="La Ragione R.M."/>
            <person name="Hildebrand F."/>
            <person name="Pallen M.J."/>
        </authorList>
    </citation>
    <scope>NUCLEOTIDE SEQUENCE [LARGE SCALE GENOMIC DNA]</scope>
    <source>
        <strain evidence="4 5">Sa1BUA2</strain>
    </source>
</reference>